<dbReference type="Gene3D" id="2.10.220.10">
    <property type="entry name" value="Hormone Receptor, Insulin-like Growth Factor Receptor 1, Chain A, domain 2"/>
    <property type="match status" value="3"/>
</dbReference>
<evidence type="ECO:0008006" key="3">
    <source>
        <dbReference type="Google" id="ProtNLM"/>
    </source>
</evidence>
<dbReference type="EMBL" id="JARKIK010000028">
    <property type="protein sequence ID" value="KAK8742444.1"/>
    <property type="molecule type" value="Genomic_DNA"/>
</dbReference>
<dbReference type="AlphaFoldDB" id="A0AAW0XS12"/>
<keyword evidence="2" id="KW-1185">Reference proteome</keyword>
<evidence type="ECO:0000313" key="2">
    <source>
        <dbReference type="Proteomes" id="UP001445076"/>
    </source>
</evidence>
<sequence>ACDPRCRTCSGSGHRNCLSCYKGATLHRRETGAECLTKCYHRHYLALDNTCQTCHSSCSVCTLNMASTSTSICLHCKSSHKFHEGERCVHECSHGYFHDTESESCQRCHPRCVTCTGPFMNNCKTCLNGAKLIDTGICEDSVCPKGTYLSLEKTCQSCEGDCDTCSSDGSLCLTCPPTKHLLYGKCVNKCPHMFYADNSANGECRECHWTCERCLGPSEADCLTCG</sequence>
<dbReference type="SUPFAM" id="SSF57184">
    <property type="entry name" value="Growth factor receptor domain"/>
    <property type="match status" value="2"/>
</dbReference>
<feature type="non-terminal residue" evidence="1">
    <location>
        <position position="226"/>
    </location>
</feature>
<accession>A0AAW0XS12</accession>
<dbReference type="InterPro" id="IPR009030">
    <property type="entry name" value="Growth_fac_rcpt_cys_sf"/>
</dbReference>
<feature type="non-terminal residue" evidence="1">
    <location>
        <position position="1"/>
    </location>
</feature>
<dbReference type="InterPro" id="IPR006212">
    <property type="entry name" value="Furin_repeat"/>
</dbReference>
<name>A0AAW0XS12_CHEQU</name>
<evidence type="ECO:0000313" key="1">
    <source>
        <dbReference type="EMBL" id="KAK8742444.1"/>
    </source>
</evidence>
<dbReference type="SMART" id="SM00261">
    <property type="entry name" value="FU"/>
    <property type="match status" value="4"/>
</dbReference>
<proteinExistence type="predicted"/>
<protein>
    <recommendedName>
        <fullName evidence="3">Growth factor receptor domain-containing protein</fullName>
    </recommendedName>
</protein>
<comment type="caution">
    <text evidence="1">The sequence shown here is derived from an EMBL/GenBank/DDBJ whole genome shotgun (WGS) entry which is preliminary data.</text>
</comment>
<dbReference type="Proteomes" id="UP001445076">
    <property type="component" value="Unassembled WGS sequence"/>
</dbReference>
<reference evidence="1 2" key="1">
    <citation type="journal article" date="2024" name="BMC Genomics">
        <title>Genome assembly of redclaw crayfish (Cherax quadricarinatus) provides insights into its immune adaptation and hypoxia tolerance.</title>
        <authorList>
            <person name="Liu Z."/>
            <person name="Zheng J."/>
            <person name="Li H."/>
            <person name="Fang K."/>
            <person name="Wang S."/>
            <person name="He J."/>
            <person name="Zhou D."/>
            <person name="Weng S."/>
            <person name="Chi M."/>
            <person name="Gu Z."/>
            <person name="He J."/>
            <person name="Li F."/>
            <person name="Wang M."/>
        </authorList>
    </citation>
    <scope>NUCLEOTIDE SEQUENCE [LARGE SCALE GENOMIC DNA]</scope>
    <source>
        <strain evidence="1">ZL_2023a</strain>
    </source>
</reference>
<organism evidence="1 2">
    <name type="scientific">Cherax quadricarinatus</name>
    <name type="common">Australian red claw crayfish</name>
    <dbReference type="NCBI Taxonomy" id="27406"/>
    <lineage>
        <taxon>Eukaryota</taxon>
        <taxon>Metazoa</taxon>
        <taxon>Ecdysozoa</taxon>
        <taxon>Arthropoda</taxon>
        <taxon>Crustacea</taxon>
        <taxon>Multicrustacea</taxon>
        <taxon>Malacostraca</taxon>
        <taxon>Eumalacostraca</taxon>
        <taxon>Eucarida</taxon>
        <taxon>Decapoda</taxon>
        <taxon>Pleocyemata</taxon>
        <taxon>Astacidea</taxon>
        <taxon>Parastacoidea</taxon>
        <taxon>Parastacidae</taxon>
        <taxon>Cherax</taxon>
    </lineage>
</organism>
<gene>
    <name evidence="1" type="ORF">OTU49_001876</name>
</gene>